<dbReference type="EMBL" id="CM045769">
    <property type="protein sequence ID" value="KAI7995255.1"/>
    <property type="molecule type" value="Genomic_DNA"/>
</dbReference>
<accession>A0ACC0G2J7</accession>
<proteinExistence type="predicted"/>
<protein>
    <submittedName>
        <fullName evidence="1">Uncharacterized protein</fullName>
    </submittedName>
</protein>
<organism evidence="1 2">
    <name type="scientific">Camellia lanceoleosa</name>
    <dbReference type="NCBI Taxonomy" id="1840588"/>
    <lineage>
        <taxon>Eukaryota</taxon>
        <taxon>Viridiplantae</taxon>
        <taxon>Streptophyta</taxon>
        <taxon>Embryophyta</taxon>
        <taxon>Tracheophyta</taxon>
        <taxon>Spermatophyta</taxon>
        <taxon>Magnoliopsida</taxon>
        <taxon>eudicotyledons</taxon>
        <taxon>Gunneridae</taxon>
        <taxon>Pentapetalae</taxon>
        <taxon>asterids</taxon>
        <taxon>Ericales</taxon>
        <taxon>Theaceae</taxon>
        <taxon>Camellia</taxon>
    </lineage>
</organism>
<sequence length="901" mass="98961">MYSGLLCVEPSGGNSLSKKVKVGEAPPWKTSPTNCSGVVKHDDLPLSSGLKTHSQCIIPIQIIQPSPTGIQAGPFSRSKGGQTSPNHKTLLIYNKEGSKSELFCAQIGPSLALEASTSSGRGRNPDSVPKATCPSSPKWSWLGSLGTIGEGSPKLSNRFICGILNLSGNVTTESVYMPCCCMIDHCICAFHKNVNFERIELLMTLLLHFLVKNNKILIEKIKKTRKKKYCIYLLLSLSLSPILYLSLKCRPRTQNFSLRITFVLDEEMSGDDECRETLQGITNNGKLSEGYLMLARDIEVMEPKSLKDIYKAHLLHGRASADLSVNSASQNLAVTFVNAFINAGFVSLSQDKLMTVPFEASSGGSSGNWVFKNKAHEKASAAGSMDYHFHALWGMILLWDVDSGLAQIDKYLHSDDKNVIAGALLGVGILPCGVEHECDPALSLLADYVDKEDFSIKIGAIMGLGLAYAGAQCPQVRFLAYFSSFFPFFFLLFFFRSFWHYLEAYENNTIRSKLSCVLEDKKMPLDVIVFTAISLGLVYESVEETVEISRTLNTKIRKHCHMILFSCVYAGTADVHEVPVVLGIAMVAMAEELGLEMAIHSLEHLLQYGEQNIRKAVPLALGLLCISNPKVNVTETLSRLSHNTDIEIATAAVISLGLIGSGTKNARIAGMLHNLSSYYYKEPRLLFYVSVMRLFSFGSRLVLRSFRLMLDGLLDANQYPEQIIAALVTSGVPAFLRQQRHCFGVASPGEFPLSASPSIVLHVLTACNLDPHDLASLEATCSFFKTPGCLDHESSLSELAALDMCQKRAIFKPMTADERQYLKARCGGSWKLVLRFLQAGEVCSRREKSQAIAGPGHSIAVTSNGVVYSFGSNSSGQLGHARENCITYREQEFRERNGKSH</sequence>
<evidence type="ECO:0000313" key="1">
    <source>
        <dbReference type="EMBL" id="KAI7995255.1"/>
    </source>
</evidence>
<reference evidence="1 2" key="1">
    <citation type="journal article" date="2022" name="Plant J.">
        <title>Chromosome-level genome of Camellia lanceoleosa provides a valuable resource for understanding genome evolution and self-incompatibility.</title>
        <authorList>
            <person name="Gong W."/>
            <person name="Xiao S."/>
            <person name="Wang L."/>
            <person name="Liao Z."/>
            <person name="Chang Y."/>
            <person name="Mo W."/>
            <person name="Hu G."/>
            <person name="Li W."/>
            <person name="Zhao G."/>
            <person name="Zhu H."/>
            <person name="Hu X."/>
            <person name="Ji K."/>
            <person name="Xiang X."/>
            <person name="Song Q."/>
            <person name="Yuan D."/>
            <person name="Jin S."/>
            <person name="Zhang L."/>
        </authorList>
    </citation>
    <scope>NUCLEOTIDE SEQUENCE [LARGE SCALE GENOMIC DNA]</scope>
    <source>
        <strain evidence="1">SQ_2022a</strain>
    </source>
</reference>
<evidence type="ECO:0000313" key="2">
    <source>
        <dbReference type="Proteomes" id="UP001060215"/>
    </source>
</evidence>
<dbReference type="Proteomes" id="UP001060215">
    <property type="component" value="Chromosome 12"/>
</dbReference>
<keyword evidence="2" id="KW-1185">Reference proteome</keyword>
<comment type="caution">
    <text evidence="1">The sequence shown here is derived from an EMBL/GenBank/DDBJ whole genome shotgun (WGS) entry which is preliminary data.</text>
</comment>
<name>A0ACC0G2J7_9ERIC</name>
<gene>
    <name evidence="1" type="ORF">LOK49_LG11G00684</name>
</gene>